<sequence length="212" mass="24111">MNTTRSPQNHQLTWVCPSVGYLIGDLASELFVKPYDTTGQISLQVATTSVSTCGRPKHSIDKKPSFRDDCAFLLVKECDLHTFQCVISNVNPFYLIPDLPGQVDILDPLSISRFCDIEWTMQTNHLIVYKHGSSTQLTVGRLVKMTRHPPRGWYNGNSRNNLENEMDENEWMGVVDWNGLPFSSPSDSGSLISRLRTVYMFHLEFMFLLMSS</sequence>
<keyword evidence="2" id="KW-1185">Reference proteome</keyword>
<dbReference type="Proteomes" id="UP000326565">
    <property type="component" value="Unassembled WGS sequence"/>
</dbReference>
<evidence type="ECO:0000313" key="2">
    <source>
        <dbReference type="Proteomes" id="UP000326565"/>
    </source>
</evidence>
<proteinExistence type="predicted"/>
<dbReference type="EMBL" id="ML732150">
    <property type="protein sequence ID" value="KAB8079523.1"/>
    <property type="molecule type" value="Genomic_DNA"/>
</dbReference>
<gene>
    <name evidence="1" type="ORF">BDV29DRAFT_164576</name>
</gene>
<organism evidence="1 2">
    <name type="scientific">Aspergillus leporis</name>
    <dbReference type="NCBI Taxonomy" id="41062"/>
    <lineage>
        <taxon>Eukaryota</taxon>
        <taxon>Fungi</taxon>
        <taxon>Dikarya</taxon>
        <taxon>Ascomycota</taxon>
        <taxon>Pezizomycotina</taxon>
        <taxon>Eurotiomycetes</taxon>
        <taxon>Eurotiomycetidae</taxon>
        <taxon>Eurotiales</taxon>
        <taxon>Aspergillaceae</taxon>
        <taxon>Aspergillus</taxon>
        <taxon>Aspergillus subgen. Circumdati</taxon>
    </lineage>
</organism>
<reference evidence="1 2" key="1">
    <citation type="submission" date="2019-04" db="EMBL/GenBank/DDBJ databases">
        <title>Friends and foes A comparative genomics study of 23 Aspergillus species from section Flavi.</title>
        <authorList>
            <consortium name="DOE Joint Genome Institute"/>
            <person name="Kjaerbolling I."/>
            <person name="Vesth T."/>
            <person name="Frisvad J.C."/>
            <person name="Nybo J.L."/>
            <person name="Theobald S."/>
            <person name="Kildgaard S."/>
            <person name="Isbrandt T."/>
            <person name="Kuo A."/>
            <person name="Sato A."/>
            <person name="Lyhne E.K."/>
            <person name="Kogle M.E."/>
            <person name="Wiebenga A."/>
            <person name="Kun R.S."/>
            <person name="Lubbers R.J."/>
            <person name="Makela M.R."/>
            <person name="Barry K."/>
            <person name="Chovatia M."/>
            <person name="Clum A."/>
            <person name="Daum C."/>
            <person name="Haridas S."/>
            <person name="He G."/>
            <person name="LaButti K."/>
            <person name="Lipzen A."/>
            <person name="Mondo S."/>
            <person name="Riley R."/>
            <person name="Salamov A."/>
            <person name="Simmons B.A."/>
            <person name="Magnuson J.K."/>
            <person name="Henrissat B."/>
            <person name="Mortensen U.H."/>
            <person name="Larsen T.O."/>
            <person name="Devries R.P."/>
            <person name="Grigoriev I.V."/>
            <person name="Machida M."/>
            <person name="Baker S.E."/>
            <person name="Andersen M.R."/>
        </authorList>
    </citation>
    <scope>NUCLEOTIDE SEQUENCE [LARGE SCALE GENOMIC DNA]</scope>
    <source>
        <strain evidence="1 2">CBS 151.66</strain>
    </source>
</reference>
<accession>A0A5N5XFL0</accession>
<dbReference type="AlphaFoldDB" id="A0A5N5XFL0"/>
<dbReference type="OrthoDB" id="5425548at2759"/>
<evidence type="ECO:0000313" key="1">
    <source>
        <dbReference type="EMBL" id="KAB8079523.1"/>
    </source>
</evidence>
<name>A0A5N5XFL0_9EURO</name>
<protein>
    <submittedName>
        <fullName evidence="1">Uncharacterized protein</fullName>
    </submittedName>
</protein>